<keyword evidence="1" id="KW-0808">Transferase</keyword>
<keyword evidence="2" id="KW-0012">Acyltransferase</keyword>
<dbReference type="Pfam" id="PF00583">
    <property type="entry name" value="Acetyltransf_1"/>
    <property type="match status" value="1"/>
</dbReference>
<dbReference type="EMBL" id="CADCVS010000394">
    <property type="protein sequence ID" value="CAA9521551.1"/>
    <property type="molecule type" value="Genomic_DNA"/>
</dbReference>
<dbReference type="SUPFAM" id="SSF55729">
    <property type="entry name" value="Acyl-CoA N-acyltransferases (Nat)"/>
    <property type="match status" value="1"/>
</dbReference>
<dbReference type="PANTHER" id="PTHR43877:SF2">
    <property type="entry name" value="AMINOALKYLPHOSPHONATE N-ACETYLTRANSFERASE-RELATED"/>
    <property type="match status" value="1"/>
</dbReference>
<feature type="domain" description="N-acetyltransferase" evidence="3">
    <location>
        <begin position="1"/>
        <end position="150"/>
    </location>
</feature>
<dbReference type="PANTHER" id="PTHR43877">
    <property type="entry name" value="AMINOALKYLPHOSPHONATE N-ACETYLTRANSFERASE-RELATED-RELATED"/>
    <property type="match status" value="1"/>
</dbReference>
<evidence type="ECO:0000256" key="2">
    <source>
        <dbReference type="ARBA" id="ARBA00023315"/>
    </source>
</evidence>
<gene>
    <name evidence="4" type="ORF">AVDCRST_MAG30-3075</name>
</gene>
<dbReference type="InterPro" id="IPR016181">
    <property type="entry name" value="Acyl_CoA_acyltransferase"/>
</dbReference>
<evidence type="ECO:0000256" key="1">
    <source>
        <dbReference type="ARBA" id="ARBA00022679"/>
    </source>
</evidence>
<evidence type="ECO:0000313" key="4">
    <source>
        <dbReference type="EMBL" id="CAA9521551.1"/>
    </source>
</evidence>
<accession>A0A6J4TES4</accession>
<name>A0A6J4TES4_9ACTN</name>
<dbReference type="AlphaFoldDB" id="A0A6J4TES4"/>
<dbReference type="InterPro" id="IPR000182">
    <property type="entry name" value="GNAT_dom"/>
</dbReference>
<protein>
    <submittedName>
        <fullName evidence="4">Transcriptional regulator</fullName>
    </submittedName>
</protein>
<dbReference type="Gene3D" id="3.40.630.30">
    <property type="match status" value="1"/>
</dbReference>
<dbReference type="PROSITE" id="PS51186">
    <property type="entry name" value="GNAT"/>
    <property type="match status" value="1"/>
</dbReference>
<dbReference type="CDD" id="cd04301">
    <property type="entry name" value="NAT_SF"/>
    <property type="match status" value="1"/>
</dbReference>
<dbReference type="GO" id="GO:0016747">
    <property type="term" value="F:acyltransferase activity, transferring groups other than amino-acyl groups"/>
    <property type="evidence" value="ECO:0007669"/>
    <property type="project" value="InterPro"/>
</dbReference>
<proteinExistence type="predicted"/>
<evidence type="ECO:0000259" key="3">
    <source>
        <dbReference type="PROSITE" id="PS51186"/>
    </source>
</evidence>
<sequence length="150" mass="15942">MILRAARHEDLGEILALLAAGQASSRGEAAPEVPGPGHAAALEAIAADPNQRLVCAEADDGAVVGTMQLTFIPGLARGGAWRMQIEAMRVRGDRRGEGLGREMVGWALERARERGCGLVQLTSDASRVDAHRFYASLGFEASHVGFKLRP</sequence>
<reference evidence="4" key="1">
    <citation type="submission" date="2020-02" db="EMBL/GenBank/DDBJ databases">
        <authorList>
            <person name="Meier V. D."/>
        </authorList>
    </citation>
    <scope>NUCLEOTIDE SEQUENCE</scope>
    <source>
        <strain evidence="4">AVDCRST_MAG30</strain>
    </source>
</reference>
<dbReference type="InterPro" id="IPR050832">
    <property type="entry name" value="Bact_Acetyltransf"/>
</dbReference>
<organism evidence="4">
    <name type="scientific">uncultured Solirubrobacteraceae bacterium</name>
    <dbReference type="NCBI Taxonomy" id="1162706"/>
    <lineage>
        <taxon>Bacteria</taxon>
        <taxon>Bacillati</taxon>
        <taxon>Actinomycetota</taxon>
        <taxon>Thermoleophilia</taxon>
        <taxon>Solirubrobacterales</taxon>
        <taxon>Solirubrobacteraceae</taxon>
        <taxon>environmental samples</taxon>
    </lineage>
</organism>